<organism evidence="2 3">
    <name type="scientific">Candolleomyces eurysporus</name>
    <dbReference type="NCBI Taxonomy" id="2828524"/>
    <lineage>
        <taxon>Eukaryota</taxon>
        <taxon>Fungi</taxon>
        <taxon>Dikarya</taxon>
        <taxon>Basidiomycota</taxon>
        <taxon>Agaricomycotina</taxon>
        <taxon>Agaricomycetes</taxon>
        <taxon>Agaricomycetidae</taxon>
        <taxon>Agaricales</taxon>
        <taxon>Agaricineae</taxon>
        <taxon>Psathyrellaceae</taxon>
        <taxon>Candolleomyces</taxon>
    </lineage>
</organism>
<feature type="region of interest" description="Disordered" evidence="1">
    <location>
        <begin position="314"/>
        <end position="333"/>
    </location>
</feature>
<gene>
    <name evidence="2" type="ORF">H1R20_g15782</name>
</gene>
<feature type="non-terminal residue" evidence="2">
    <location>
        <position position="366"/>
    </location>
</feature>
<sequence length="366" mass="39390">MAPTTPRTRARKQTSQTPVTPSRKRNPQRCRRCPDQPLRSECVHGYRRNGAKAAAPGASGGDGLGTEAAADTQAATVASPAPVPFPLTYANLAQLHALAVSQGILPGGSDAGTGVLVGGNPFQRAEADHMAPPSTAFPLDPALADLQPQAGQAAVLPPEPSVEDSDNESNTAPLSVPSSPQSMPSPRKARVFASNCNPTHGFIEGVGRGNTLLEMARVRQLKTVAVSRKSATRRFNRLARDLFTRAEDLSNQTACWMYVAMHHPGSGHSFLHFASRRLRNEASDELRKIHQEVGSMMTMLKRADRAQHLDHERERLEAERKVSEADARAAKAESELVRLREELAARNEILTSLAPPSGSVSHGHTE</sequence>
<reference evidence="2" key="1">
    <citation type="submission" date="2022-06" db="EMBL/GenBank/DDBJ databases">
        <title>Genome Sequence of Candolleomyces eurysporus.</title>
        <authorList>
            <person name="Buettner E."/>
        </authorList>
    </citation>
    <scope>NUCLEOTIDE SEQUENCE</scope>
    <source>
        <strain evidence="2">VTCC 930004</strain>
    </source>
</reference>
<dbReference type="EMBL" id="JANBPK010001626">
    <property type="protein sequence ID" value="KAJ2921309.1"/>
    <property type="molecule type" value="Genomic_DNA"/>
</dbReference>
<evidence type="ECO:0000313" key="2">
    <source>
        <dbReference type="EMBL" id="KAJ2921309.1"/>
    </source>
</evidence>
<feature type="compositionally biased region" description="Low complexity" evidence="1">
    <location>
        <begin position="173"/>
        <end position="186"/>
    </location>
</feature>
<evidence type="ECO:0000313" key="3">
    <source>
        <dbReference type="Proteomes" id="UP001140091"/>
    </source>
</evidence>
<proteinExistence type="predicted"/>
<accession>A0A9W8MAB2</accession>
<feature type="region of interest" description="Disordered" evidence="1">
    <location>
        <begin position="1"/>
        <end position="39"/>
    </location>
</feature>
<dbReference type="OrthoDB" id="3060861at2759"/>
<evidence type="ECO:0000256" key="1">
    <source>
        <dbReference type="SAM" id="MobiDB-lite"/>
    </source>
</evidence>
<protein>
    <submittedName>
        <fullName evidence="2">Uncharacterized protein</fullName>
    </submittedName>
</protein>
<keyword evidence="3" id="KW-1185">Reference proteome</keyword>
<feature type="region of interest" description="Disordered" evidence="1">
    <location>
        <begin position="150"/>
        <end position="188"/>
    </location>
</feature>
<feature type="compositionally biased region" description="Basic residues" evidence="1">
    <location>
        <begin position="22"/>
        <end position="31"/>
    </location>
</feature>
<name>A0A9W8MAB2_9AGAR</name>
<dbReference type="AlphaFoldDB" id="A0A9W8MAB2"/>
<comment type="caution">
    <text evidence="2">The sequence shown here is derived from an EMBL/GenBank/DDBJ whole genome shotgun (WGS) entry which is preliminary data.</text>
</comment>
<dbReference type="Proteomes" id="UP001140091">
    <property type="component" value="Unassembled WGS sequence"/>
</dbReference>